<dbReference type="AlphaFoldDB" id="A0A1G2NEP9"/>
<dbReference type="PANTHER" id="PTHR30258:SF1">
    <property type="entry name" value="PROTEIN TRANSPORT PROTEIN HOFB HOMOLOG"/>
    <property type="match status" value="1"/>
</dbReference>
<dbReference type="InterPro" id="IPR027417">
    <property type="entry name" value="P-loop_NTPase"/>
</dbReference>
<proteinExistence type="inferred from homology"/>
<dbReference type="PANTHER" id="PTHR30258">
    <property type="entry name" value="TYPE II SECRETION SYSTEM PROTEIN GSPE-RELATED"/>
    <property type="match status" value="1"/>
</dbReference>
<feature type="domain" description="Bacterial type II secretion system protein E" evidence="4">
    <location>
        <begin position="366"/>
        <end position="380"/>
    </location>
</feature>
<dbReference type="SUPFAM" id="SSF52540">
    <property type="entry name" value="P-loop containing nucleoside triphosphate hydrolases"/>
    <property type="match status" value="1"/>
</dbReference>
<sequence>MPITFDEEKQKEQLTELHEREERALVQTQAEKAGIPYIDLIPTPIELDALRLVPEAEARAAHIAGFALNGKKVSIAAFSPEKKEAKAALKKLAGSGYEATLFMTERKGLEKAWARYKELSFAHEESAGSITIQSDEVSAQAKNLKTVADIANVLRSELASKQSSRVSRMVETLLAGALATDASDIHFEPESASVRVRVRLDGILNDLIAIPTDSFQFILSRVKLVSGLKLNVRDEAQDGRFSVKVGGTEIEIRTSVIPGSYGESVVLRVLNPATIAVPMEDLGMHPKLHALVEKEIKKPNGMILTTGPTGSGKTTTLYAFLRKIYTPGVKVITIEDPIEYHLQGIVQTQVNAEEKYTFLEGLRSALRQDPDVIMVGEIRDGETAGVALNASLTGHMVFSTLHTNNAAGTFPRLIDLGADSKVMSSAITLALAQRLVRKLCSICKKETALSAYEKKLVEQVLAGLPKEESVPQTARAWKAVGCDKCSQTGYKGRIGVFEGIVMDSAIEKIIRENPSEREIRATGKPQGLLTMPQDGVLKALLGITSLEEVERVVGFNE</sequence>
<dbReference type="InterPro" id="IPR003593">
    <property type="entry name" value="AAA+_ATPase"/>
</dbReference>
<dbReference type="InterPro" id="IPR007831">
    <property type="entry name" value="T2SS_GspE_N"/>
</dbReference>
<comment type="caution">
    <text evidence="5">The sequence shown here is derived from an EMBL/GenBank/DDBJ whole genome shotgun (WGS) entry which is preliminary data.</text>
</comment>
<dbReference type="GO" id="GO:0016887">
    <property type="term" value="F:ATP hydrolysis activity"/>
    <property type="evidence" value="ECO:0007669"/>
    <property type="project" value="TreeGrafter"/>
</dbReference>
<dbReference type="CDD" id="cd01129">
    <property type="entry name" value="PulE-GspE-like"/>
    <property type="match status" value="1"/>
</dbReference>
<evidence type="ECO:0000259" key="4">
    <source>
        <dbReference type="PROSITE" id="PS00662"/>
    </source>
</evidence>
<dbReference type="Pfam" id="PF05157">
    <property type="entry name" value="MshEN"/>
    <property type="match status" value="1"/>
</dbReference>
<dbReference type="InterPro" id="IPR037257">
    <property type="entry name" value="T2SS_E_N_sf"/>
</dbReference>
<dbReference type="InterPro" id="IPR001482">
    <property type="entry name" value="T2SS/T4SS_dom"/>
</dbReference>
<comment type="similarity">
    <text evidence="1">Belongs to the GSP E family.</text>
</comment>
<dbReference type="GO" id="GO:0005524">
    <property type="term" value="F:ATP binding"/>
    <property type="evidence" value="ECO:0007669"/>
    <property type="project" value="UniProtKB-KW"/>
</dbReference>
<evidence type="ECO:0000256" key="3">
    <source>
        <dbReference type="ARBA" id="ARBA00022840"/>
    </source>
</evidence>
<dbReference type="Gene3D" id="3.40.50.300">
    <property type="entry name" value="P-loop containing nucleotide triphosphate hydrolases"/>
    <property type="match status" value="1"/>
</dbReference>
<evidence type="ECO:0000313" key="5">
    <source>
        <dbReference type="EMBL" id="OHA34536.1"/>
    </source>
</evidence>
<dbReference type="EMBL" id="MHSA01000011">
    <property type="protein sequence ID" value="OHA34536.1"/>
    <property type="molecule type" value="Genomic_DNA"/>
</dbReference>
<reference evidence="5 6" key="1">
    <citation type="journal article" date="2016" name="Nat. Commun.">
        <title>Thousands of microbial genomes shed light on interconnected biogeochemical processes in an aquifer system.</title>
        <authorList>
            <person name="Anantharaman K."/>
            <person name="Brown C.T."/>
            <person name="Hug L.A."/>
            <person name="Sharon I."/>
            <person name="Castelle C.J."/>
            <person name="Probst A.J."/>
            <person name="Thomas B.C."/>
            <person name="Singh A."/>
            <person name="Wilkins M.J."/>
            <person name="Karaoz U."/>
            <person name="Brodie E.L."/>
            <person name="Williams K.H."/>
            <person name="Hubbard S.S."/>
            <person name="Banfield J.F."/>
        </authorList>
    </citation>
    <scope>NUCLEOTIDE SEQUENCE [LARGE SCALE GENOMIC DNA]</scope>
</reference>
<dbReference type="SMART" id="SM00382">
    <property type="entry name" value="AAA"/>
    <property type="match status" value="1"/>
</dbReference>
<organism evidence="5 6">
    <name type="scientific">Candidatus Taylorbacteria bacterium RIFCSPLOWO2_01_FULL_48_100</name>
    <dbReference type="NCBI Taxonomy" id="1802322"/>
    <lineage>
        <taxon>Bacteria</taxon>
        <taxon>Candidatus Tayloriibacteriota</taxon>
    </lineage>
</organism>
<name>A0A1G2NEP9_9BACT</name>
<dbReference type="Gene3D" id="3.30.450.90">
    <property type="match status" value="1"/>
</dbReference>
<protein>
    <recommendedName>
        <fullName evidence="4">Bacterial type II secretion system protein E domain-containing protein</fullName>
    </recommendedName>
</protein>
<dbReference type="SUPFAM" id="SSF160246">
    <property type="entry name" value="EspE N-terminal domain-like"/>
    <property type="match status" value="1"/>
</dbReference>
<dbReference type="GO" id="GO:0005886">
    <property type="term" value="C:plasma membrane"/>
    <property type="evidence" value="ECO:0007669"/>
    <property type="project" value="TreeGrafter"/>
</dbReference>
<evidence type="ECO:0000313" key="6">
    <source>
        <dbReference type="Proteomes" id="UP000177797"/>
    </source>
</evidence>
<dbReference type="Proteomes" id="UP000177797">
    <property type="component" value="Unassembled WGS sequence"/>
</dbReference>
<dbReference type="PROSITE" id="PS00662">
    <property type="entry name" value="T2SP_E"/>
    <property type="match status" value="1"/>
</dbReference>
<keyword evidence="2" id="KW-0547">Nucleotide-binding</keyword>
<evidence type="ECO:0000256" key="1">
    <source>
        <dbReference type="ARBA" id="ARBA00006611"/>
    </source>
</evidence>
<dbReference type="Pfam" id="PF00437">
    <property type="entry name" value="T2SSE"/>
    <property type="match status" value="1"/>
</dbReference>
<gene>
    <name evidence="5" type="ORF">A2938_03210</name>
</gene>
<keyword evidence="3" id="KW-0067">ATP-binding</keyword>
<evidence type="ECO:0000256" key="2">
    <source>
        <dbReference type="ARBA" id="ARBA00022741"/>
    </source>
</evidence>
<accession>A0A1G2NEP9</accession>